<accession>A0A409XYE8</accession>
<feature type="compositionally biased region" description="Polar residues" evidence="1">
    <location>
        <begin position="43"/>
        <end position="56"/>
    </location>
</feature>
<feature type="compositionally biased region" description="Polar residues" evidence="1">
    <location>
        <begin position="204"/>
        <end position="233"/>
    </location>
</feature>
<protein>
    <submittedName>
        <fullName evidence="2">Uncharacterized protein</fullName>
    </submittedName>
</protein>
<organism evidence="2 3">
    <name type="scientific">Gymnopilus dilepis</name>
    <dbReference type="NCBI Taxonomy" id="231916"/>
    <lineage>
        <taxon>Eukaryota</taxon>
        <taxon>Fungi</taxon>
        <taxon>Dikarya</taxon>
        <taxon>Basidiomycota</taxon>
        <taxon>Agaricomycotina</taxon>
        <taxon>Agaricomycetes</taxon>
        <taxon>Agaricomycetidae</taxon>
        <taxon>Agaricales</taxon>
        <taxon>Agaricineae</taxon>
        <taxon>Hymenogastraceae</taxon>
        <taxon>Gymnopilus</taxon>
    </lineage>
</organism>
<feature type="region of interest" description="Disordered" evidence="1">
    <location>
        <begin position="43"/>
        <end position="62"/>
    </location>
</feature>
<dbReference type="InParanoid" id="A0A409XYE8"/>
<dbReference type="Proteomes" id="UP000284706">
    <property type="component" value="Unassembled WGS sequence"/>
</dbReference>
<evidence type="ECO:0000313" key="3">
    <source>
        <dbReference type="Proteomes" id="UP000284706"/>
    </source>
</evidence>
<keyword evidence="3" id="KW-1185">Reference proteome</keyword>
<name>A0A409XYE8_9AGAR</name>
<proteinExistence type="predicted"/>
<evidence type="ECO:0000256" key="1">
    <source>
        <dbReference type="SAM" id="MobiDB-lite"/>
    </source>
</evidence>
<dbReference type="AlphaFoldDB" id="A0A409XYE8"/>
<comment type="caution">
    <text evidence="2">The sequence shown here is derived from an EMBL/GenBank/DDBJ whole genome shotgun (WGS) entry which is preliminary data.</text>
</comment>
<reference evidence="2 3" key="1">
    <citation type="journal article" date="2018" name="Evol. Lett.">
        <title>Horizontal gene cluster transfer increased hallucinogenic mushroom diversity.</title>
        <authorList>
            <person name="Reynolds H.T."/>
            <person name="Vijayakumar V."/>
            <person name="Gluck-Thaler E."/>
            <person name="Korotkin H.B."/>
            <person name="Matheny P.B."/>
            <person name="Slot J.C."/>
        </authorList>
    </citation>
    <scope>NUCLEOTIDE SEQUENCE [LARGE SCALE GENOMIC DNA]</scope>
    <source>
        <strain evidence="2 3">SRW20</strain>
    </source>
</reference>
<dbReference type="EMBL" id="NHYE01001413">
    <property type="protein sequence ID" value="PPQ95794.1"/>
    <property type="molecule type" value="Genomic_DNA"/>
</dbReference>
<evidence type="ECO:0000313" key="2">
    <source>
        <dbReference type="EMBL" id="PPQ95794.1"/>
    </source>
</evidence>
<feature type="region of interest" description="Disordered" evidence="1">
    <location>
        <begin position="202"/>
        <end position="255"/>
    </location>
</feature>
<sequence length="255" mass="28738">MVTQSKPRKAQKPSRKRVKKLCHIPSEFFQNEFQHRIRRLPQQSRVPQAVTSTSEAPQEAAGIDFDEYPHDERVAEDMTFATVQSSLDTAASNEKKTIRQQDSLSTAHLHHGLLVNPAHQALLSHSHDALLSHWNSQQGEFGYLGRPYAIWNHDVQGSGQTYLAAYNSPYEAPNLGTHPLTSARAPLHDHEITLRVDARHNQHTSKGYQSEFTAQPPSSFDQTLTHSPQSSSVPEWYGDPNANGISMLYNDRRVE</sequence>
<gene>
    <name evidence="2" type="ORF">CVT26_015893</name>
</gene>